<dbReference type="AlphaFoldDB" id="A0A9P1BHB3"/>
<proteinExistence type="predicted"/>
<reference evidence="2 3" key="2">
    <citation type="submission" date="2024-05" db="EMBL/GenBank/DDBJ databases">
        <authorList>
            <person name="Chen Y."/>
            <person name="Shah S."/>
            <person name="Dougan E. K."/>
            <person name="Thang M."/>
            <person name="Chan C."/>
        </authorList>
    </citation>
    <scope>NUCLEOTIDE SEQUENCE [LARGE SCALE GENOMIC DNA]</scope>
</reference>
<comment type="caution">
    <text evidence="1">The sequence shown here is derived from an EMBL/GenBank/DDBJ whole genome shotgun (WGS) entry which is preliminary data.</text>
</comment>
<dbReference type="EMBL" id="CAMXCT010000079">
    <property type="protein sequence ID" value="CAI3973479.1"/>
    <property type="molecule type" value="Genomic_DNA"/>
</dbReference>
<name>A0A9P1BHB3_9DINO</name>
<protein>
    <submittedName>
        <fullName evidence="1">Uncharacterized protein</fullName>
    </submittedName>
</protein>
<sequence length="183" mass="20449">MALEPQSLAELLAQDIRKLMILEPKESSKAAKANSLALLAAGTNLVYGFASVKPSAVSTSSTSSSSFNLLIYEPRIFIRPLERDRPEYQTEKVLCLTEEEKKQLHKRPSRPGAPDLRQSLLDDMTSLARRFLPPKKHGSTLKLMGKMLAEADDFWPVPVDDNPEVQEILSAVIAFKEPGQRRF</sequence>
<gene>
    <name evidence="1" type="ORF">C1SCF055_LOCUS1984</name>
</gene>
<evidence type="ECO:0000313" key="1">
    <source>
        <dbReference type="EMBL" id="CAI3973479.1"/>
    </source>
</evidence>
<evidence type="ECO:0000313" key="2">
    <source>
        <dbReference type="EMBL" id="CAL4760791.1"/>
    </source>
</evidence>
<dbReference type="EMBL" id="CAMXCT020000079">
    <property type="protein sequence ID" value="CAL1126854.1"/>
    <property type="molecule type" value="Genomic_DNA"/>
</dbReference>
<dbReference type="EMBL" id="CAMXCT030000079">
    <property type="protein sequence ID" value="CAL4760791.1"/>
    <property type="molecule type" value="Genomic_DNA"/>
</dbReference>
<evidence type="ECO:0000313" key="3">
    <source>
        <dbReference type="Proteomes" id="UP001152797"/>
    </source>
</evidence>
<dbReference type="Proteomes" id="UP001152797">
    <property type="component" value="Unassembled WGS sequence"/>
</dbReference>
<keyword evidence="3" id="KW-1185">Reference proteome</keyword>
<organism evidence="1">
    <name type="scientific">Cladocopium goreaui</name>
    <dbReference type="NCBI Taxonomy" id="2562237"/>
    <lineage>
        <taxon>Eukaryota</taxon>
        <taxon>Sar</taxon>
        <taxon>Alveolata</taxon>
        <taxon>Dinophyceae</taxon>
        <taxon>Suessiales</taxon>
        <taxon>Symbiodiniaceae</taxon>
        <taxon>Cladocopium</taxon>
    </lineage>
</organism>
<accession>A0A9P1BHB3</accession>
<reference evidence="1" key="1">
    <citation type="submission" date="2022-10" db="EMBL/GenBank/DDBJ databases">
        <authorList>
            <person name="Chen Y."/>
            <person name="Dougan E. K."/>
            <person name="Chan C."/>
            <person name="Rhodes N."/>
            <person name="Thang M."/>
        </authorList>
    </citation>
    <scope>NUCLEOTIDE SEQUENCE</scope>
</reference>